<dbReference type="EMBL" id="KN835719">
    <property type="protein sequence ID" value="KIK34670.1"/>
    <property type="molecule type" value="Genomic_DNA"/>
</dbReference>
<feature type="repeat" description="WD" evidence="3">
    <location>
        <begin position="103"/>
        <end position="138"/>
    </location>
</feature>
<dbReference type="SMART" id="SM00320">
    <property type="entry name" value="WD40"/>
    <property type="match status" value="6"/>
</dbReference>
<dbReference type="PROSITE" id="PS50082">
    <property type="entry name" value="WD_REPEATS_2"/>
    <property type="match status" value="5"/>
</dbReference>
<dbReference type="PRINTS" id="PR00320">
    <property type="entry name" value="GPROTEINBRPT"/>
</dbReference>
<dbReference type="Pfam" id="PF00400">
    <property type="entry name" value="WD40"/>
    <property type="match status" value="5"/>
</dbReference>
<dbReference type="PROSITE" id="PS00678">
    <property type="entry name" value="WD_REPEATS_1"/>
    <property type="match status" value="2"/>
</dbReference>
<feature type="repeat" description="WD" evidence="3">
    <location>
        <begin position="18"/>
        <end position="59"/>
    </location>
</feature>
<evidence type="ECO:0000313" key="4">
    <source>
        <dbReference type="EMBL" id="KIK34670.1"/>
    </source>
</evidence>
<dbReference type="InterPro" id="IPR036322">
    <property type="entry name" value="WD40_repeat_dom_sf"/>
</dbReference>
<dbReference type="InterPro" id="IPR001680">
    <property type="entry name" value="WD40_rpt"/>
</dbReference>
<feature type="repeat" description="WD" evidence="3">
    <location>
        <begin position="60"/>
        <end position="101"/>
    </location>
</feature>
<dbReference type="OrthoDB" id="2670902at2759"/>
<evidence type="ECO:0000313" key="5">
    <source>
        <dbReference type="Proteomes" id="UP000054485"/>
    </source>
</evidence>
<evidence type="ECO:0000256" key="3">
    <source>
        <dbReference type="PROSITE-ProRule" id="PRU00221"/>
    </source>
</evidence>
<dbReference type="PROSITE" id="PS50294">
    <property type="entry name" value="WD_REPEATS_REGION"/>
    <property type="match status" value="3"/>
</dbReference>
<name>A0A0C9ZAU5_9AGAM</name>
<organism evidence="4 5">
    <name type="scientific">Suillus luteus UH-Slu-Lm8-n1</name>
    <dbReference type="NCBI Taxonomy" id="930992"/>
    <lineage>
        <taxon>Eukaryota</taxon>
        <taxon>Fungi</taxon>
        <taxon>Dikarya</taxon>
        <taxon>Basidiomycota</taxon>
        <taxon>Agaricomycotina</taxon>
        <taxon>Agaricomycetes</taxon>
        <taxon>Agaricomycetidae</taxon>
        <taxon>Boletales</taxon>
        <taxon>Suillineae</taxon>
        <taxon>Suillaceae</taxon>
        <taxon>Suillus</taxon>
    </lineage>
</organism>
<gene>
    <name evidence="4" type="ORF">CY34DRAFT_97542</name>
</gene>
<keyword evidence="2" id="KW-0677">Repeat</keyword>
<dbReference type="AlphaFoldDB" id="A0A0C9ZAU5"/>
<dbReference type="InterPro" id="IPR015943">
    <property type="entry name" value="WD40/YVTN_repeat-like_dom_sf"/>
</dbReference>
<dbReference type="HOGENOM" id="CLU_000288_57_33_1"/>
<reference evidence="5" key="2">
    <citation type="submission" date="2015-01" db="EMBL/GenBank/DDBJ databases">
        <title>Evolutionary Origins and Diversification of the Mycorrhizal Mutualists.</title>
        <authorList>
            <consortium name="DOE Joint Genome Institute"/>
            <consortium name="Mycorrhizal Genomics Consortium"/>
            <person name="Kohler A."/>
            <person name="Kuo A."/>
            <person name="Nagy L.G."/>
            <person name="Floudas D."/>
            <person name="Copeland A."/>
            <person name="Barry K.W."/>
            <person name="Cichocki N."/>
            <person name="Veneault-Fourrey C."/>
            <person name="LaButti K."/>
            <person name="Lindquist E.A."/>
            <person name="Lipzen A."/>
            <person name="Lundell T."/>
            <person name="Morin E."/>
            <person name="Murat C."/>
            <person name="Riley R."/>
            <person name="Ohm R."/>
            <person name="Sun H."/>
            <person name="Tunlid A."/>
            <person name="Henrissat B."/>
            <person name="Grigoriev I.V."/>
            <person name="Hibbett D.S."/>
            <person name="Martin F."/>
        </authorList>
    </citation>
    <scope>NUCLEOTIDE SEQUENCE [LARGE SCALE GENOMIC DNA]</scope>
    <source>
        <strain evidence="5">UH-Slu-Lm8-n1</strain>
    </source>
</reference>
<feature type="repeat" description="WD" evidence="3">
    <location>
        <begin position="230"/>
        <end position="271"/>
    </location>
</feature>
<dbReference type="PANTHER" id="PTHR19848:SF8">
    <property type="entry name" value="F-BOX AND WD REPEAT DOMAIN CONTAINING 7"/>
    <property type="match status" value="1"/>
</dbReference>
<dbReference type="Proteomes" id="UP000054485">
    <property type="component" value="Unassembled WGS sequence"/>
</dbReference>
<keyword evidence="5" id="KW-1185">Reference proteome</keyword>
<evidence type="ECO:0000256" key="2">
    <source>
        <dbReference type="ARBA" id="ARBA00022737"/>
    </source>
</evidence>
<dbReference type="SUPFAM" id="SSF50978">
    <property type="entry name" value="WD40 repeat-like"/>
    <property type="match status" value="1"/>
</dbReference>
<dbReference type="STRING" id="930992.A0A0C9ZAU5"/>
<feature type="repeat" description="WD" evidence="3">
    <location>
        <begin position="189"/>
        <end position="230"/>
    </location>
</feature>
<accession>A0A0C9ZAU5</accession>
<proteinExistence type="predicted"/>
<keyword evidence="1 3" id="KW-0853">WD repeat</keyword>
<dbReference type="CDD" id="cd00200">
    <property type="entry name" value="WD40"/>
    <property type="match status" value="1"/>
</dbReference>
<dbReference type="InterPro" id="IPR020472">
    <property type="entry name" value="WD40_PAC1"/>
</dbReference>
<dbReference type="InParanoid" id="A0A0C9ZAU5"/>
<reference evidence="4 5" key="1">
    <citation type="submission" date="2014-04" db="EMBL/GenBank/DDBJ databases">
        <authorList>
            <consortium name="DOE Joint Genome Institute"/>
            <person name="Kuo A."/>
            <person name="Ruytinx J."/>
            <person name="Rineau F."/>
            <person name="Colpaert J."/>
            <person name="Kohler A."/>
            <person name="Nagy L.G."/>
            <person name="Floudas D."/>
            <person name="Copeland A."/>
            <person name="Barry K.W."/>
            <person name="Cichocki N."/>
            <person name="Veneault-Fourrey C."/>
            <person name="LaButti K."/>
            <person name="Lindquist E.A."/>
            <person name="Lipzen A."/>
            <person name="Lundell T."/>
            <person name="Morin E."/>
            <person name="Murat C."/>
            <person name="Sun H."/>
            <person name="Tunlid A."/>
            <person name="Henrissat B."/>
            <person name="Grigoriev I.V."/>
            <person name="Hibbett D.S."/>
            <person name="Martin F."/>
            <person name="Nordberg H.P."/>
            <person name="Cantor M.N."/>
            <person name="Hua S.X."/>
        </authorList>
    </citation>
    <scope>NUCLEOTIDE SEQUENCE [LARGE SCALE GENOMIC DNA]</scope>
    <source>
        <strain evidence="4 5">UH-Slu-Lm8-n1</strain>
    </source>
</reference>
<dbReference type="InterPro" id="IPR019775">
    <property type="entry name" value="WD40_repeat_CS"/>
</dbReference>
<protein>
    <recommendedName>
        <fullName evidence="6">WD40 repeat-like protein</fullName>
    </recommendedName>
</protein>
<evidence type="ECO:0008006" key="6">
    <source>
        <dbReference type="Google" id="ProtNLM"/>
    </source>
</evidence>
<dbReference type="PANTHER" id="PTHR19848">
    <property type="entry name" value="WD40 REPEAT PROTEIN"/>
    <property type="match status" value="1"/>
</dbReference>
<dbReference type="Gene3D" id="2.130.10.10">
    <property type="entry name" value="YVTN repeat-like/Quinoprotein amine dehydrogenase"/>
    <property type="match status" value="2"/>
</dbReference>
<evidence type="ECO:0000256" key="1">
    <source>
        <dbReference type="ARBA" id="ARBA00022574"/>
    </source>
</evidence>
<sequence length="277" mass="31133">MANTAQSIIPTTTPVRAFEAHEGTICAVALFRDRQRMVTGSKDMTLRLWNLKSGTVSKIMKGHRSWVQCVVVSRDGQWMVSCDLHGVLIIWNGETGEHLGRPFQAHNKWIRWMSLSPDGMMLATGSSDMTTKIWNTENWKPQGNPIDCGSEVFCVRYSPSGGLLAIATIKDIQIWDARTRKCIANFKAHARHSNIIYDIAVNTRGTLIASASHDNHVRLWRLSDRQTIAIFEHVGYVFRVTFSVDGKHIISGGDDKRVSKWAIPENALPNSRVSRHP</sequence>